<dbReference type="Proteomes" id="UP000629098">
    <property type="component" value="Unassembled WGS sequence"/>
</dbReference>
<protein>
    <submittedName>
        <fullName evidence="1">Uncharacterized protein</fullName>
    </submittedName>
</protein>
<name>A0A8J7BYU4_9CYAN</name>
<comment type="caution">
    <text evidence="1">The sequence shown here is derived from an EMBL/GenBank/DDBJ whole genome shotgun (WGS) entry which is preliminary data.</text>
</comment>
<organism evidence="1 2">
    <name type="scientific">Iningainema tapete BLCC-T55</name>
    <dbReference type="NCBI Taxonomy" id="2748662"/>
    <lineage>
        <taxon>Bacteria</taxon>
        <taxon>Bacillati</taxon>
        <taxon>Cyanobacteriota</taxon>
        <taxon>Cyanophyceae</taxon>
        <taxon>Nostocales</taxon>
        <taxon>Scytonemataceae</taxon>
        <taxon>Iningainema tapete</taxon>
    </lineage>
</organism>
<dbReference type="EMBL" id="JACXAE010000092">
    <property type="protein sequence ID" value="MBD2776357.1"/>
    <property type="molecule type" value="Genomic_DNA"/>
</dbReference>
<sequence>MKWDMGDSCKPPWYQLQQGQRQQLLLSIERGLEAKFGTQGLQLMPQISQISDLERLTTIQQAIRTVNTLDELRQLL</sequence>
<evidence type="ECO:0000313" key="1">
    <source>
        <dbReference type="EMBL" id="MBD2776357.1"/>
    </source>
</evidence>
<dbReference type="AlphaFoldDB" id="A0A8J7BYU4"/>
<gene>
    <name evidence="1" type="ORF">ICL16_30950</name>
</gene>
<keyword evidence="2" id="KW-1185">Reference proteome</keyword>
<reference evidence="1" key="1">
    <citation type="submission" date="2020-09" db="EMBL/GenBank/DDBJ databases">
        <title>Iningainema tapete sp. nov. (Scytonemataceae, Cyanobacteria) from greenhouses in central Florida (USA) produces two types of nodularin with biosynthetic potential for microcystin-LR and anabaenopeptins.</title>
        <authorList>
            <person name="Berthold D.E."/>
            <person name="Lefler F.W."/>
            <person name="Huang I.-S."/>
            <person name="Abdulla H."/>
            <person name="Zimba P.V."/>
            <person name="Laughinghouse H.D. IV."/>
        </authorList>
    </citation>
    <scope>NUCLEOTIDE SEQUENCE</scope>
    <source>
        <strain evidence="1">BLCCT55</strain>
    </source>
</reference>
<proteinExistence type="predicted"/>
<evidence type="ECO:0000313" key="2">
    <source>
        <dbReference type="Proteomes" id="UP000629098"/>
    </source>
</evidence>
<accession>A0A8J7BYU4</accession>